<dbReference type="Proteomes" id="UP001501444">
    <property type="component" value="Unassembled WGS sequence"/>
</dbReference>
<comment type="caution">
    <text evidence="2">The sequence shown here is derived from an EMBL/GenBank/DDBJ whole genome shotgun (WGS) entry which is preliminary data.</text>
</comment>
<dbReference type="PROSITE" id="PS51186">
    <property type="entry name" value="GNAT"/>
    <property type="match status" value="1"/>
</dbReference>
<evidence type="ECO:0000259" key="1">
    <source>
        <dbReference type="PROSITE" id="PS51186"/>
    </source>
</evidence>
<sequence>MRTVHTADLTAGERAQARAVVDAAFGDRFAATDWAHALGGLHVLAETGSRIVAHASVVQRALLVDGVAMRAGYVEAVAVHPDHQRLGYATALMDEVERIIRAAYDIGALSASSAAAGLYARRGWLPWPGKTAALTPDGLRKTPGDDGSTYVLPVVTTRLEGVLACDFRPGDLW</sequence>
<protein>
    <submittedName>
        <fullName evidence="2">Aminoglycoside N-acetyltransferase AAC(2')-Ic</fullName>
    </submittedName>
</protein>
<keyword evidence="3" id="KW-1185">Reference proteome</keyword>
<evidence type="ECO:0000313" key="2">
    <source>
        <dbReference type="EMBL" id="GAA2337613.1"/>
    </source>
</evidence>
<dbReference type="Pfam" id="PF13527">
    <property type="entry name" value="Acetyltransf_9"/>
    <property type="match status" value="1"/>
</dbReference>
<name>A0ABP5ST83_9ACTN</name>
<dbReference type="InterPro" id="IPR000182">
    <property type="entry name" value="GNAT_dom"/>
</dbReference>
<dbReference type="CDD" id="cd04301">
    <property type="entry name" value="NAT_SF"/>
    <property type="match status" value="1"/>
</dbReference>
<dbReference type="RefSeq" id="WP_344611889.1">
    <property type="nucleotide sequence ID" value="NZ_BAAARV010000017.1"/>
</dbReference>
<feature type="domain" description="N-acetyltransferase" evidence="1">
    <location>
        <begin position="4"/>
        <end position="144"/>
    </location>
</feature>
<reference evidence="3" key="1">
    <citation type="journal article" date="2019" name="Int. J. Syst. Evol. Microbiol.">
        <title>The Global Catalogue of Microorganisms (GCM) 10K type strain sequencing project: providing services to taxonomists for standard genome sequencing and annotation.</title>
        <authorList>
            <consortium name="The Broad Institute Genomics Platform"/>
            <consortium name="The Broad Institute Genome Sequencing Center for Infectious Disease"/>
            <person name="Wu L."/>
            <person name="Ma J."/>
        </authorList>
    </citation>
    <scope>NUCLEOTIDE SEQUENCE [LARGE SCALE GENOMIC DNA]</scope>
    <source>
        <strain evidence="3">JCM 3272</strain>
    </source>
</reference>
<accession>A0ABP5ST83</accession>
<dbReference type="EMBL" id="BAAARV010000017">
    <property type="protein sequence ID" value="GAA2337613.1"/>
    <property type="molecule type" value="Genomic_DNA"/>
</dbReference>
<dbReference type="InterPro" id="IPR016181">
    <property type="entry name" value="Acyl_CoA_acyltransferase"/>
</dbReference>
<evidence type="ECO:0000313" key="3">
    <source>
        <dbReference type="Proteomes" id="UP001501444"/>
    </source>
</evidence>
<proteinExistence type="predicted"/>
<organism evidence="2 3">
    <name type="scientific">Dactylosporangium salmoneum</name>
    <dbReference type="NCBI Taxonomy" id="53361"/>
    <lineage>
        <taxon>Bacteria</taxon>
        <taxon>Bacillati</taxon>
        <taxon>Actinomycetota</taxon>
        <taxon>Actinomycetes</taxon>
        <taxon>Micromonosporales</taxon>
        <taxon>Micromonosporaceae</taxon>
        <taxon>Dactylosporangium</taxon>
    </lineage>
</organism>
<gene>
    <name evidence="2" type="primary">aac(2')-Ic</name>
    <name evidence="2" type="ORF">GCM10010170_018820</name>
</gene>
<dbReference type="SUPFAM" id="SSF55729">
    <property type="entry name" value="Acyl-CoA N-acyltransferases (Nat)"/>
    <property type="match status" value="1"/>
</dbReference>
<dbReference type="Gene3D" id="3.40.630.30">
    <property type="match status" value="1"/>
</dbReference>